<name>A0A1J5IIW4_9BACT</name>
<feature type="domain" description="ABC transporter" evidence="5">
    <location>
        <begin position="6"/>
        <end position="248"/>
    </location>
</feature>
<dbReference type="PROSITE" id="PS00211">
    <property type="entry name" value="ABC_TRANSPORTER_1"/>
    <property type="match status" value="1"/>
</dbReference>
<evidence type="ECO:0000313" key="7">
    <source>
        <dbReference type="Proteomes" id="UP000183245"/>
    </source>
</evidence>
<gene>
    <name evidence="6" type="ORF">AUK40_04090</name>
</gene>
<keyword evidence="2" id="KW-0813">Transport</keyword>
<dbReference type="STRING" id="1817892.AUK40_04090"/>
<dbReference type="InterPro" id="IPR003593">
    <property type="entry name" value="AAA+_ATPase"/>
</dbReference>
<dbReference type="PROSITE" id="PS50893">
    <property type="entry name" value="ABC_TRANSPORTER_2"/>
    <property type="match status" value="1"/>
</dbReference>
<dbReference type="SMART" id="SM00382">
    <property type="entry name" value="AAA"/>
    <property type="match status" value="1"/>
</dbReference>
<evidence type="ECO:0000313" key="6">
    <source>
        <dbReference type="EMBL" id="OIP97081.1"/>
    </source>
</evidence>
<dbReference type="GO" id="GO:0016887">
    <property type="term" value="F:ATP hydrolysis activity"/>
    <property type="evidence" value="ECO:0007669"/>
    <property type="project" value="InterPro"/>
</dbReference>
<dbReference type="GO" id="GO:0016020">
    <property type="term" value="C:membrane"/>
    <property type="evidence" value="ECO:0007669"/>
    <property type="project" value="InterPro"/>
</dbReference>
<evidence type="ECO:0000256" key="1">
    <source>
        <dbReference type="ARBA" id="ARBA00005417"/>
    </source>
</evidence>
<dbReference type="EMBL" id="MNZT01000070">
    <property type="protein sequence ID" value="OIP97081.1"/>
    <property type="molecule type" value="Genomic_DNA"/>
</dbReference>
<protein>
    <recommendedName>
        <fullName evidence="5">ABC transporter domain-containing protein</fullName>
    </recommendedName>
</protein>
<dbReference type="AlphaFoldDB" id="A0A1J5IIW4"/>
<dbReference type="InterPro" id="IPR050683">
    <property type="entry name" value="Bact_Polysacc_Export_ATP-bd"/>
</dbReference>
<dbReference type="GO" id="GO:0140359">
    <property type="term" value="F:ABC-type transporter activity"/>
    <property type="evidence" value="ECO:0007669"/>
    <property type="project" value="InterPro"/>
</dbReference>
<evidence type="ECO:0000259" key="5">
    <source>
        <dbReference type="PROSITE" id="PS50893"/>
    </source>
</evidence>
<comment type="similarity">
    <text evidence="1">Belongs to the ABC transporter superfamily.</text>
</comment>
<dbReference type="InterPro" id="IPR015860">
    <property type="entry name" value="ABC_transpr_TagH-like"/>
</dbReference>
<dbReference type="GO" id="GO:0005524">
    <property type="term" value="F:ATP binding"/>
    <property type="evidence" value="ECO:0007669"/>
    <property type="project" value="UniProtKB-KW"/>
</dbReference>
<reference evidence="6 7" key="1">
    <citation type="journal article" date="2016" name="Environ. Microbiol.">
        <title>Genomic resolution of a cold subsurface aquifer community provides metabolic insights for novel microbes adapted to high CO concentrations.</title>
        <authorList>
            <person name="Probst A.J."/>
            <person name="Castelle C.J."/>
            <person name="Singh A."/>
            <person name="Brown C.T."/>
            <person name="Anantharaman K."/>
            <person name="Sharon I."/>
            <person name="Hug L.A."/>
            <person name="Burstein D."/>
            <person name="Emerson J.B."/>
            <person name="Thomas B.C."/>
            <person name="Banfield J.F."/>
        </authorList>
    </citation>
    <scope>NUCLEOTIDE SEQUENCE [LARGE SCALE GENOMIC DNA]</scope>
    <source>
        <strain evidence="6">CG2_30_54_11</strain>
    </source>
</reference>
<evidence type="ECO:0000256" key="4">
    <source>
        <dbReference type="ARBA" id="ARBA00022840"/>
    </source>
</evidence>
<dbReference type="PANTHER" id="PTHR46743:SF2">
    <property type="entry name" value="TEICHOIC ACIDS EXPORT ATP-BINDING PROTEIN TAGH"/>
    <property type="match status" value="1"/>
</dbReference>
<dbReference type="Pfam" id="PF14524">
    <property type="entry name" value="Wzt_C"/>
    <property type="match status" value="1"/>
</dbReference>
<dbReference type="CDD" id="cd10147">
    <property type="entry name" value="Wzt_C-like"/>
    <property type="match status" value="1"/>
</dbReference>
<dbReference type="InterPro" id="IPR003439">
    <property type="entry name" value="ABC_transporter-like_ATP-bd"/>
</dbReference>
<evidence type="ECO:0000256" key="2">
    <source>
        <dbReference type="ARBA" id="ARBA00022448"/>
    </source>
</evidence>
<dbReference type="InterPro" id="IPR029439">
    <property type="entry name" value="Wzt_C"/>
</dbReference>
<keyword evidence="4" id="KW-0067">ATP-binding</keyword>
<dbReference type="Gene3D" id="3.40.50.300">
    <property type="entry name" value="P-loop containing nucleotide triphosphate hydrolases"/>
    <property type="match status" value="1"/>
</dbReference>
<dbReference type="SUPFAM" id="SSF52540">
    <property type="entry name" value="P-loop containing nucleoside triphosphate hydrolases"/>
    <property type="match status" value="1"/>
</dbReference>
<dbReference type="CDD" id="cd03220">
    <property type="entry name" value="ABC_KpsT_Wzt"/>
    <property type="match status" value="1"/>
</dbReference>
<keyword evidence="3" id="KW-0547">Nucleotide-binding</keyword>
<dbReference type="Pfam" id="PF00005">
    <property type="entry name" value="ABC_tran"/>
    <property type="match status" value="1"/>
</dbReference>
<dbReference type="Gene3D" id="2.70.50.60">
    <property type="entry name" value="abc- transporter (atp binding component) like domain"/>
    <property type="match status" value="1"/>
</dbReference>
<dbReference type="PANTHER" id="PTHR46743">
    <property type="entry name" value="TEICHOIC ACIDS EXPORT ATP-BINDING PROTEIN TAGH"/>
    <property type="match status" value="1"/>
</dbReference>
<dbReference type="InterPro" id="IPR027417">
    <property type="entry name" value="P-loop_NTPase"/>
</dbReference>
<accession>A0A1J5IIW4</accession>
<comment type="caution">
    <text evidence="6">The sequence shown here is derived from an EMBL/GenBank/DDBJ whole genome shotgun (WGS) entry which is preliminary data.</text>
</comment>
<dbReference type="Proteomes" id="UP000183245">
    <property type="component" value="Unassembled WGS sequence"/>
</dbReference>
<organism evidence="6 7">
    <name type="scientific">Candidatus Wirthbacteria bacterium CG2_30_54_11</name>
    <dbReference type="NCBI Taxonomy" id="1817892"/>
    <lineage>
        <taxon>Bacteria</taxon>
        <taxon>Candidatus Wirthbacteria</taxon>
    </lineage>
</organism>
<proteinExistence type="inferred from homology"/>
<evidence type="ECO:0000256" key="3">
    <source>
        <dbReference type="ARBA" id="ARBA00022741"/>
    </source>
</evidence>
<dbReference type="InterPro" id="IPR017871">
    <property type="entry name" value="ABC_transporter-like_CS"/>
</dbReference>
<sequence>MPMNAISVSHISKSFIIPHEKRDTLREWVASGFKPRKKDVLHAIDDVSFTVGQGESFGIIGRNGSGKSTLLKVLAGIYPVDSGKVVTNGKISPFLELGVGFNYDLSARDNVYLNGTVLGLSKAEIDDQFDEIIRFSELEQFVDQKLKNFSSGMQVRLAFSVAIKANADIYLMDEVLAVGDMAFQQKCFEVFRQFRRDGKILIFVSHDLASVRQFCDRSLYLKGGKAVLVGRTDEVLDRYVYEDQKAGAPVEVSAEQSPVAVPGKRTEQKTPVVVKKVRILDKQLKPAQRIATNDAMGIEIELEAQEPLADIVVGMMLKDSEGKPIFGTNTEILGYDLDLDPGLFTCRFIIEVMPIRQGPIQVTVAVHKRSSTEHFDWKDEAARFDIVAKQKNVGFVQIPVSFSGILN</sequence>